<keyword evidence="4" id="KW-0472">Membrane</keyword>
<protein>
    <submittedName>
        <fullName evidence="5">Uncharacterized protein</fullName>
    </submittedName>
</protein>
<evidence type="ECO:0000256" key="2">
    <source>
        <dbReference type="ARBA" id="ARBA00022692"/>
    </source>
</evidence>
<evidence type="ECO:0000256" key="4">
    <source>
        <dbReference type="ARBA" id="ARBA00023136"/>
    </source>
</evidence>
<sequence>MAEERSRPSVRREALLTWDAVKRRFPWSVILLLGAGFAISKSVKESGLSSLIACNLELLLSDFPLIVMQSSLKPLPAVLWCLEGTMNK</sequence>
<organism evidence="5 6">
    <name type="scientific">Teladorsagia circumcincta</name>
    <name type="common">Brown stomach worm</name>
    <name type="synonym">Ostertagia circumcincta</name>
    <dbReference type="NCBI Taxonomy" id="45464"/>
    <lineage>
        <taxon>Eukaryota</taxon>
        <taxon>Metazoa</taxon>
        <taxon>Ecdysozoa</taxon>
        <taxon>Nematoda</taxon>
        <taxon>Chromadorea</taxon>
        <taxon>Rhabditida</taxon>
        <taxon>Rhabditina</taxon>
        <taxon>Rhabditomorpha</taxon>
        <taxon>Strongyloidea</taxon>
        <taxon>Trichostrongylidae</taxon>
        <taxon>Teladorsagia</taxon>
    </lineage>
</organism>
<dbReference type="Proteomes" id="UP000230423">
    <property type="component" value="Unassembled WGS sequence"/>
</dbReference>
<dbReference type="GO" id="GO:0005886">
    <property type="term" value="C:plasma membrane"/>
    <property type="evidence" value="ECO:0007669"/>
    <property type="project" value="TreeGrafter"/>
</dbReference>
<evidence type="ECO:0000313" key="5">
    <source>
        <dbReference type="EMBL" id="PIO60944.1"/>
    </source>
</evidence>
<dbReference type="EMBL" id="KZ354500">
    <property type="protein sequence ID" value="PIO60944.1"/>
    <property type="molecule type" value="Genomic_DNA"/>
</dbReference>
<evidence type="ECO:0000256" key="3">
    <source>
        <dbReference type="ARBA" id="ARBA00022989"/>
    </source>
</evidence>
<keyword evidence="3" id="KW-1133">Transmembrane helix</keyword>
<dbReference type="PANTHER" id="PTHR10283">
    <property type="entry name" value="SOLUTE CARRIER FAMILY 13 MEMBER"/>
    <property type="match status" value="1"/>
</dbReference>
<dbReference type="PANTHER" id="PTHR10283:SF77">
    <property type="entry name" value="PROTEIN CBG18085"/>
    <property type="match status" value="1"/>
</dbReference>
<dbReference type="GO" id="GO:0015137">
    <property type="term" value="F:citrate transmembrane transporter activity"/>
    <property type="evidence" value="ECO:0007669"/>
    <property type="project" value="TreeGrafter"/>
</dbReference>
<dbReference type="OrthoDB" id="6493944at2759"/>
<reference evidence="5 6" key="1">
    <citation type="submission" date="2015-09" db="EMBL/GenBank/DDBJ databases">
        <title>Draft genome of the parasitic nematode Teladorsagia circumcincta isolate WARC Sus (inbred).</title>
        <authorList>
            <person name="Mitreva M."/>
        </authorList>
    </citation>
    <scope>NUCLEOTIDE SEQUENCE [LARGE SCALE GENOMIC DNA]</scope>
    <source>
        <strain evidence="5 6">S</strain>
    </source>
</reference>
<dbReference type="AlphaFoldDB" id="A0A2G9TSH7"/>
<evidence type="ECO:0000313" key="6">
    <source>
        <dbReference type="Proteomes" id="UP000230423"/>
    </source>
</evidence>
<gene>
    <name evidence="5" type="ORF">TELCIR_17548</name>
</gene>
<name>A0A2G9TSH7_TELCI</name>
<evidence type="ECO:0000256" key="1">
    <source>
        <dbReference type="ARBA" id="ARBA00004141"/>
    </source>
</evidence>
<comment type="subcellular location">
    <subcellularLocation>
        <location evidence="1">Membrane</location>
        <topology evidence="1">Multi-pass membrane protein</topology>
    </subcellularLocation>
</comment>
<accession>A0A2G9TSH7</accession>
<dbReference type="GO" id="GO:0015141">
    <property type="term" value="F:succinate transmembrane transporter activity"/>
    <property type="evidence" value="ECO:0007669"/>
    <property type="project" value="TreeGrafter"/>
</dbReference>
<keyword evidence="6" id="KW-1185">Reference proteome</keyword>
<proteinExistence type="predicted"/>
<keyword evidence="2" id="KW-0812">Transmembrane</keyword>